<protein>
    <submittedName>
        <fullName evidence="2">Phosphoesterase</fullName>
        <ecNumber evidence="2">3.1.4.-</ecNumber>
    </submittedName>
</protein>
<sequence>MRHDLRQRAELSVAGAGNKPDLMTIHSVGVISDTHGLLRDEVCQVFTGCGLIIHAGDIGTVSVLRKLEQIAPVVAVRGNVDRGDWAGSLKESEHLEIEGNRVYVIHDLGSFPLTVPADTVDIVIYGHTHRPNLVYREGTLYLNPGSAGPRRFNLPVSVGLLRIEPDGVFPELVELAV</sequence>
<dbReference type="EC" id="3.1.4.-" evidence="2"/>
<dbReference type="AlphaFoldDB" id="A0A485M829"/>
<accession>A0A485M829</accession>
<feature type="domain" description="Calcineurin-like phosphoesterase" evidence="1">
    <location>
        <begin position="28"/>
        <end position="164"/>
    </location>
</feature>
<gene>
    <name evidence="2" type="primary">yfcE</name>
    <name evidence="2" type="ORF">SCFA_890049</name>
</gene>
<name>A0A485M829_9ZZZZ</name>
<keyword evidence="2" id="KW-0378">Hydrolase</keyword>
<dbReference type="InterPro" id="IPR029052">
    <property type="entry name" value="Metallo-depent_PP-like"/>
</dbReference>
<dbReference type="Gene3D" id="3.60.21.10">
    <property type="match status" value="1"/>
</dbReference>
<dbReference type="PANTHER" id="PTHR11124">
    <property type="entry name" value="VACUOLAR SORTING PROTEIN VPS29"/>
    <property type="match status" value="1"/>
</dbReference>
<dbReference type="NCBIfam" id="TIGR00040">
    <property type="entry name" value="yfcE"/>
    <property type="match status" value="1"/>
</dbReference>
<evidence type="ECO:0000313" key="2">
    <source>
        <dbReference type="EMBL" id="VFU18723.1"/>
    </source>
</evidence>
<reference evidence="2" key="1">
    <citation type="submission" date="2019-03" db="EMBL/GenBank/DDBJ databases">
        <authorList>
            <person name="Hao L."/>
        </authorList>
    </citation>
    <scope>NUCLEOTIDE SEQUENCE</scope>
</reference>
<dbReference type="GO" id="GO:0016787">
    <property type="term" value="F:hydrolase activity"/>
    <property type="evidence" value="ECO:0007669"/>
    <property type="project" value="UniProtKB-KW"/>
</dbReference>
<dbReference type="SUPFAM" id="SSF56300">
    <property type="entry name" value="Metallo-dependent phosphatases"/>
    <property type="match status" value="1"/>
</dbReference>
<dbReference type="EMBL" id="CAADRM010000157">
    <property type="protein sequence ID" value="VFU18723.1"/>
    <property type="molecule type" value="Genomic_DNA"/>
</dbReference>
<dbReference type="Pfam" id="PF12850">
    <property type="entry name" value="Metallophos_2"/>
    <property type="match status" value="1"/>
</dbReference>
<dbReference type="InterPro" id="IPR000979">
    <property type="entry name" value="Phosphodiesterase_MJ0936/Vps29"/>
</dbReference>
<organism evidence="2">
    <name type="scientific">anaerobic digester metagenome</name>
    <dbReference type="NCBI Taxonomy" id="1263854"/>
    <lineage>
        <taxon>unclassified sequences</taxon>
        <taxon>metagenomes</taxon>
        <taxon>ecological metagenomes</taxon>
    </lineage>
</organism>
<evidence type="ECO:0000259" key="1">
    <source>
        <dbReference type="Pfam" id="PF12850"/>
    </source>
</evidence>
<dbReference type="InterPro" id="IPR024654">
    <property type="entry name" value="Calcineurin-like_PHP_lpxH"/>
</dbReference>
<proteinExistence type="predicted"/>